<comment type="subcellular location">
    <subcellularLocation>
        <location evidence="2">Membrane</location>
        <topology evidence="2">Lipid-anchor</topology>
    </subcellularLocation>
</comment>
<dbReference type="GO" id="GO:0007399">
    <property type="term" value="P:nervous system development"/>
    <property type="evidence" value="ECO:0007669"/>
    <property type="project" value="UniProtKB-ARBA"/>
</dbReference>
<evidence type="ECO:0000256" key="16">
    <source>
        <dbReference type="ARBA" id="ARBA00023288"/>
    </source>
</evidence>
<keyword evidence="17" id="KW-0012">Acyltransferase</keyword>
<dbReference type="Pfam" id="PF00927">
    <property type="entry name" value="Transglut_C"/>
    <property type="match status" value="2"/>
</dbReference>
<evidence type="ECO:0000256" key="1">
    <source>
        <dbReference type="ARBA" id="ARBA00001913"/>
    </source>
</evidence>
<evidence type="ECO:0000256" key="5">
    <source>
        <dbReference type="ARBA" id="ARBA00012656"/>
    </source>
</evidence>
<dbReference type="SUPFAM" id="SSF52075">
    <property type="entry name" value="Outer arm dynein light chain 1"/>
    <property type="match status" value="1"/>
</dbReference>
<evidence type="ECO:0000313" key="31">
    <source>
        <dbReference type="Proteomes" id="UP001279410"/>
    </source>
</evidence>
<keyword evidence="9" id="KW-0808">Transferase</keyword>
<evidence type="ECO:0000256" key="4">
    <source>
        <dbReference type="ARBA" id="ARBA00006734"/>
    </source>
</evidence>
<dbReference type="Gene3D" id="2.60.40.10">
    <property type="entry name" value="Immunoglobulins"/>
    <property type="match status" value="3"/>
</dbReference>
<evidence type="ECO:0000313" key="30">
    <source>
        <dbReference type="EMBL" id="GLD65543.1"/>
    </source>
</evidence>
<comment type="catalytic activity">
    <reaction evidence="27">
        <text>L-glutaminyl-[protein] + L-lysyl-[protein] = [protein]-L-lysyl-N(6)-5-L-glutamyl-[protein] + NH4(+)</text>
        <dbReference type="Rhea" id="RHEA:54816"/>
        <dbReference type="Rhea" id="RHEA-COMP:9752"/>
        <dbReference type="Rhea" id="RHEA-COMP:10207"/>
        <dbReference type="Rhea" id="RHEA-COMP:14005"/>
        <dbReference type="ChEBI" id="CHEBI:28938"/>
        <dbReference type="ChEBI" id="CHEBI:29969"/>
        <dbReference type="ChEBI" id="CHEBI:30011"/>
        <dbReference type="ChEBI" id="CHEBI:138370"/>
        <dbReference type="EC" id="2.3.2.13"/>
    </reaction>
</comment>
<keyword evidence="7" id="KW-0597">Phosphoprotein</keyword>
<dbReference type="SUPFAM" id="SSF54001">
    <property type="entry name" value="Cysteine proteinases"/>
    <property type="match status" value="1"/>
</dbReference>
<comment type="cofactor">
    <cofactor evidence="1">
        <name>Ca(2+)</name>
        <dbReference type="ChEBI" id="CHEBI:29108"/>
    </cofactor>
</comment>
<dbReference type="SMART" id="SM00460">
    <property type="entry name" value="TGc"/>
    <property type="match status" value="1"/>
</dbReference>
<dbReference type="EC" id="2.5.1.60" evidence="5"/>
<keyword evidence="31" id="KW-1185">Reference proteome</keyword>
<evidence type="ECO:0000256" key="14">
    <source>
        <dbReference type="ARBA" id="ARBA00023139"/>
    </source>
</evidence>
<evidence type="ECO:0000256" key="28">
    <source>
        <dbReference type="SAM" id="MobiDB-lite"/>
    </source>
</evidence>
<dbReference type="InterPro" id="IPR036985">
    <property type="entry name" value="Transglutaminase-like_sf"/>
</dbReference>
<evidence type="ECO:0000256" key="26">
    <source>
        <dbReference type="ARBA" id="ARBA00047658"/>
    </source>
</evidence>
<dbReference type="InterPro" id="IPR001102">
    <property type="entry name" value="Transglutaminase_N"/>
</dbReference>
<evidence type="ECO:0000256" key="13">
    <source>
        <dbReference type="ARBA" id="ARBA00023136"/>
    </source>
</evidence>
<comment type="similarity">
    <text evidence="4">Belongs to the protein prenyltransferase subunit alpha family.</text>
</comment>
<dbReference type="FunFam" id="2.60.40.10:FF:001143">
    <property type="entry name" value="Protein-glutamine gamma-glutamyltransferase K"/>
    <property type="match status" value="1"/>
</dbReference>
<proteinExistence type="inferred from homology"/>
<evidence type="ECO:0000256" key="20">
    <source>
        <dbReference type="ARBA" id="ARBA00038573"/>
    </source>
</evidence>
<comment type="similarity">
    <text evidence="3">Belongs to the transglutaminase superfamily. Transglutaminase family.</text>
</comment>
<evidence type="ECO:0000256" key="19">
    <source>
        <dbReference type="ARBA" id="ARBA00031267"/>
    </source>
</evidence>
<evidence type="ECO:0000256" key="9">
    <source>
        <dbReference type="ARBA" id="ARBA00022679"/>
    </source>
</evidence>
<protein>
    <recommendedName>
        <fullName evidence="6">Geranylgeranyl transferase type-2 subunit alpha</fullName>
        <ecNumber evidence="18">2.3.2.13</ecNumber>
        <ecNumber evidence="5">2.5.1.60</ecNumber>
    </recommendedName>
    <alternativeName>
        <fullName evidence="24">Epidermal TGase</fullName>
    </alternativeName>
    <alternativeName>
        <fullName evidence="19">Geranylgeranyl transferase type II subunit alpha</fullName>
    </alternativeName>
    <alternativeName>
        <fullName evidence="21">Protein-glutamine gamma-glutamyltransferase K</fullName>
    </alternativeName>
    <alternativeName>
        <fullName evidence="23">Transglutaminase K</fullName>
    </alternativeName>
    <alternativeName>
        <fullName evidence="22">Transglutaminase-1</fullName>
    </alternativeName>
</protein>
<evidence type="ECO:0000256" key="15">
    <source>
        <dbReference type="ARBA" id="ARBA00023249"/>
    </source>
</evidence>
<keyword evidence="16" id="KW-0449">Lipoprotein</keyword>
<dbReference type="InterPro" id="IPR038765">
    <property type="entry name" value="Papain-like_cys_pep_sf"/>
</dbReference>
<dbReference type="InterPro" id="IPR008958">
    <property type="entry name" value="Transglutaminase_C"/>
</dbReference>
<dbReference type="GO" id="GO:0003810">
    <property type="term" value="F:protein-glutamine gamma-glutamyltransferase activity"/>
    <property type="evidence" value="ECO:0007669"/>
    <property type="project" value="UniProtKB-EC"/>
</dbReference>
<evidence type="ECO:0000256" key="6">
    <source>
        <dbReference type="ARBA" id="ARBA00014772"/>
    </source>
</evidence>
<dbReference type="PROSITE" id="PS00547">
    <property type="entry name" value="TRANSGLUTAMINASES"/>
    <property type="match status" value="1"/>
</dbReference>
<keyword evidence="10" id="KW-0479">Metal-binding</keyword>
<dbReference type="SUPFAM" id="SSF48439">
    <property type="entry name" value="Protein prenylyltransferase"/>
    <property type="match status" value="1"/>
</dbReference>
<dbReference type="Pfam" id="PF01841">
    <property type="entry name" value="Transglut_core"/>
    <property type="match status" value="1"/>
</dbReference>
<dbReference type="SUPFAM" id="SSF49594">
    <property type="entry name" value="Rab geranylgeranyltransferase alpha-subunit, insert domain"/>
    <property type="match status" value="1"/>
</dbReference>
<dbReference type="InterPro" id="IPR036254">
    <property type="entry name" value="RabGGT_asu_insert-dom_sf"/>
</dbReference>
<keyword evidence="8" id="KW-0637">Prenyltransferase</keyword>
<evidence type="ECO:0000256" key="3">
    <source>
        <dbReference type="ARBA" id="ARBA00005968"/>
    </source>
</evidence>
<name>A0AAD3N4D2_LATJO</name>
<comment type="function">
    <text evidence="25">Catalyzes the cross-linking of proteins and the conjugation of polyamines to proteins. Responsible for cross-linking epidermal proteins during formation of the stratum corneum. Involved in cell proliferation.</text>
</comment>
<evidence type="ECO:0000259" key="29">
    <source>
        <dbReference type="SMART" id="SM00460"/>
    </source>
</evidence>
<keyword evidence="14" id="KW-0564">Palmitate</keyword>
<dbReference type="Gene3D" id="3.90.260.10">
    <property type="entry name" value="Transglutaminase-like"/>
    <property type="match status" value="1"/>
</dbReference>
<dbReference type="FunFam" id="2.60.40.10:FF:000171">
    <property type="entry name" value="protein-glutamine gamma-glutamyltransferase 6"/>
    <property type="match status" value="1"/>
</dbReference>
<comment type="caution">
    <text evidence="30">The sequence shown here is derived from an EMBL/GenBank/DDBJ whole genome shotgun (WGS) entry which is preliminary data.</text>
</comment>
<evidence type="ECO:0000256" key="25">
    <source>
        <dbReference type="ARBA" id="ARBA00045815"/>
    </source>
</evidence>
<dbReference type="GO" id="GO:0031424">
    <property type="term" value="P:keratinization"/>
    <property type="evidence" value="ECO:0007669"/>
    <property type="project" value="UniProtKB-KW"/>
</dbReference>
<evidence type="ECO:0000256" key="12">
    <source>
        <dbReference type="ARBA" id="ARBA00022837"/>
    </source>
</evidence>
<dbReference type="FunFam" id="2.60.40.10:FF:000090">
    <property type="entry name" value="Protein-glutamine gamma-glutamyltransferase 2"/>
    <property type="match status" value="1"/>
</dbReference>
<dbReference type="SUPFAM" id="SSF49309">
    <property type="entry name" value="Transglutaminase, two C-terminal domains"/>
    <property type="match status" value="2"/>
</dbReference>
<dbReference type="PANTHER" id="PTHR11590">
    <property type="entry name" value="PROTEIN-GLUTAMINE GAMMA-GLUTAMYLTRANSFERASE"/>
    <property type="match status" value="1"/>
</dbReference>
<dbReference type="Gene3D" id="1.25.40.120">
    <property type="entry name" value="Protein prenylyltransferase"/>
    <property type="match status" value="1"/>
</dbReference>
<dbReference type="FunFam" id="3.80.10.10:FF:000138">
    <property type="entry name" value="geranylgeranyl transferase type-2 subunit alpha"/>
    <property type="match status" value="1"/>
</dbReference>
<comment type="catalytic activity">
    <reaction evidence="26">
        <text>geranylgeranyl diphosphate + L-cysteinyl-[protein] = S-geranylgeranyl-L-cysteinyl-[protein] + diphosphate</text>
        <dbReference type="Rhea" id="RHEA:21240"/>
        <dbReference type="Rhea" id="RHEA-COMP:10131"/>
        <dbReference type="Rhea" id="RHEA-COMP:11537"/>
        <dbReference type="ChEBI" id="CHEBI:29950"/>
        <dbReference type="ChEBI" id="CHEBI:33019"/>
        <dbReference type="ChEBI" id="CHEBI:57533"/>
        <dbReference type="ChEBI" id="CHEBI:86021"/>
        <dbReference type="EC" id="2.5.1.60"/>
    </reaction>
</comment>
<dbReference type="InterPro" id="IPR013808">
    <property type="entry name" value="Transglutaminase_AS"/>
</dbReference>
<dbReference type="InterPro" id="IPR002931">
    <property type="entry name" value="Transglutaminase-like"/>
</dbReference>
<dbReference type="InterPro" id="IPR050779">
    <property type="entry name" value="Transglutaminase"/>
</dbReference>
<evidence type="ECO:0000256" key="7">
    <source>
        <dbReference type="ARBA" id="ARBA00022553"/>
    </source>
</evidence>
<dbReference type="Pfam" id="PF00868">
    <property type="entry name" value="Transglut_N"/>
    <property type="match status" value="1"/>
</dbReference>
<evidence type="ECO:0000256" key="22">
    <source>
        <dbReference type="ARBA" id="ARBA00041651"/>
    </source>
</evidence>
<dbReference type="InterPro" id="IPR009087">
    <property type="entry name" value="RabGGT_asu_insert-domain"/>
</dbReference>
<evidence type="ECO:0000256" key="24">
    <source>
        <dbReference type="ARBA" id="ARBA00043229"/>
    </source>
</evidence>
<evidence type="ECO:0000256" key="10">
    <source>
        <dbReference type="ARBA" id="ARBA00022723"/>
    </source>
</evidence>
<evidence type="ECO:0000256" key="8">
    <source>
        <dbReference type="ARBA" id="ARBA00022602"/>
    </source>
</evidence>
<feature type="region of interest" description="Disordered" evidence="28">
    <location>
        <begin position="34"/>
        <end position="58"/>
    </location>
</feature>
<dbReference type="GO" id="GO:0004663">
    <property type="term" value="F:Rab geranylgeranyltransferase activity"/>
    <property type="evidence" value="ECO:0007669"/>
    <property type="project" value="UniProtKB-EC"/>
</dbReference>
<organism evidence="30 31">
    <name type="scientific">Lates japonicus</name>
    <name type="common">Japanese lates</name>
    <dbReference type="NCBI Taxonomy" id="270547"/>
    <lineage>
        <taxon>Eukaryota</taxon>
        <taxon>Metazoa</taxon>
        <taxon>Chordata</taxon>
        <taxon>Craniata</taxon>
        <taxon>Vertebrata</taxon>
        <taxon>Euteleostomi</taxon>
        <taxon>Actinopterygii</taxon>
        <taxon>Neopterygii</taxon>
        <taxon>Teleostei</taxon>
        <taxon>Neoteleostei</taxon>
        <taxon>Acanthomorphata</taxon>
        <taxon>Carangaria</taxon>
        <taxon>Carangaria incertae sedis</taxon>
        <taxon>Centropomidae</taxon>
        <taxon>Lates</taxon>
    </lineage>
</organism>
<evidence type="ECO:0000256" key="21">
    <source>
        <dbReference type="ARBA" id="ARBA00040559"/>
    </source>
</evidence>
<dbReference type="InterPro" id="IPR014756">
    <property type="entry name" value="Ig_E-set"/>
</dbReference>
<dbReference type="FunFam" id="1.25.40.120:FF:000035">
    <property type="entry name" value="Geranylgeranyl transferase type-2 subunit alpha"/>
    <property type="match status" value="1"/>
</dbReference>
<dbReference type="PANTHER" id="PTHR11590:SF49">
    <property type="entry name" value="PROTEIN-GLUTAMINE GAMMA-GLUTAMYLTRANSFERASE K"/>
    <property type="match status" value="1"/>
</dbReference>
<dbReference type="InterPro" id="IPR032675">
    <property type="entry name" value="LRR_dom_sf"/>
</dbReference>
<dbReference type="FunFam" id="3.90.260.10:FF:000001">
    <property type="entry name" value="Protein-glutamine gamma-glutamyltransferase 2"/>
    <property type="match status" value="1"/>
</dbReference>
<dbReference type="AlphaFoldDB" id="A0AAD3N4D2"/>
<dbReference type="Pfam" id="PF14580">
    <property type="entry name" value="LRR_9"/>
    <property type="match status" value="1"/>
</dbReference>
<dbReference type="InterPro" id="IPR001611">
    <property type="entry name" value="Leu-rich_rpt"/>
</dbReference>
<keyword evidence="13" id="KW-0472">Membrane</keyword>
<evidence type="ECO:0000256" key="11">
    <source>
        <dbReference type="ARBA" id="ARBA00022737"/>
    </source>
</evidence>
<evidence type="ECO:0000256" key="17">
    <source>
        <dbReference type="ARBA" id="ARBA00023315"/>
    </source>
</evidence>
<keyword evidence="15" id="KW-0417">Keratinization</keyword>
<feature type="domain" description="Transglutaminase-like" evidence="29">
    <location>
        <begin position="776"/>
        <end position="869"/>
    </location>
</feature>
<dbReference type="EMBL" id="BRZM01000079">
    <property type="protein sequence ID" value="GLD65543.1"/>
    <property type="molecule type" value="Genomic_DNA"/>
</dbReference>
<dbReference type="GO" id="GO:0016020">
    <property type="term" value="C:membrane"/>
    <property type="evidence" value="ECO:0007669"/>
    <property type="project" value="UniProtKB-SubCell"/>
</dbReference>
<reference evidence="30" key="1">
    <citation type="submission" date="2022-08" db="EMBL/GenBank/DDBJ databases">
        <title>Genome sequencing of akame (Lates japonicus).</title>
        <authorList>
            <person name="Hashiguchi Y."/>
            <person name="Takahashi H."/>
        </authorList>
    </citation>
    <scope>NUCLEOTIDE SEQUENCE</scope>
    <source>
        <strain evidence="30">Kochi</strain>
    </source>
</reference>
<dbReference type="Gene3D" id="2.60.40.1130">
    <property type="entry name" value="Rab geranylgeranyltransferase alpha-subunit, insert domain"/>
    <property type="match status" value="1"/>
</dbReference>
<dbReference type="Pfam" id="PF07711">
    <property type="entry name" value="RabGGT_insert"/>
    <property type="match status" value="1"/>
</dbReference>
<evidence type="ECO:0000256" key="18">
    <source>
        <dbReference type="ARBA" id="ARBA00024222"/>
    </source>
</evidence>
<dbReference type="PROSITE" id="PS51450">
    <property type="entry name" value="LRR"/>
    <property type="match status" value="2"/>
</dbReference>
<dbReference type="GO" id="GO:0008270">
    <property type="term" value="F:zinc ion binding"/>
    <property type="evidence" value="ECO:0007669"/>
    <property type="project" value="InterPro"/>
</dbReference>
<keyword evidence="12" id="KW-0106">Calcium</keyword>
<evidence type="ECO:0000256" key="23">
    <source>
        <dbReference type="ARBA" id="ARBA00041726"/>
    </source>
</evidence>
<dbReference type="InterPro" id="IPR013783">
    <property type="entry name" value="Ig-like_fold"/>
</dbReference>
<gene>
    <name evidence="30" type="ORF">AKAME5_001700000</name>
</gene>
<evidence type="ECO:0000256" key="2">
    <source>
        <dbReference type="ARBA" id="ARBA00004635"/>
    </source>
</evidence>
<evidence type="ECO:0000256" key="27">
    <source>
        <dbReference type="ARBA" id="ARBA00051843"/>
    </source>
</evidence>
<dbReference type="EC" id="2.3.2.13" evidence="18"/>
<dbReference type="Proteomes" id="UP001279410">
    <property type="component" value="Unassembled WGS sequence"/>
</dbReference>
<keyword evidence="11" id="KW-0677">Repeat</keyword>
<sequence length="1202" mass="134406">MCLRCCLLVSPLESHKPPRVENQVRVLSDLLRKSPSQSERMHGRVKIKSTAQQEEEKRKEREKKLKIYVAARDACFSKSIAGIIADGCRRCPGVPTWIRVGLLIVLAQHLLLQLALPVAPAAASPPGISRGPDPPCLGVSQTSPHLLINSLPSRPVKSSYSRICDLPPGTISDITNEHNLTVHWTEKHTHRDCALYTGRTESYCRDSATDQELFRSELSVEKTSVLQSELQSCNQLQELEPLNKWCLLTIILLMRALDPLGYEKETLDHFQTLKEVDSMRSAYYSDLCSKFMIENTILKMEYAEVRVFSISDKNLTTLCHLDQLLLVTHINLSSNQLQQLPPQFAMLQCLEVLEADNNCIENLEGLYHLPKLEEVYLKNNKISSLADLQPLASCPKLKHLDLRGNPVTQTANIGMPVEPRSIRDRAAVGRFPSVTLGFGEDTEEEKEQPEEDNAQKENACRRWLRKVCPCCCPQPNDDDITDTLVTGIDELDKEEGINSEKPVPGDSELDELLLKVRSIDLMKSKSGVNRTEHHTNLYQSDHFIIRRGQTFQMWITLSRPFNPSTDELHLELKTGPLPTVSKGTHVIIPLVEELEDGHWEAAIVKKDDKRIRLSVNSPPTAVIGQYQLTVETNCTNGRAISTHDPANDIYMLFNPWCEDDAVFMDSEDERQEYVLNDVGRIYYGTENQIGVRTWSYGQFDDGILDACLFVLKKSETPQSGWGDPVNVVRIISAMINSPDDHGVLEGNWSGDYSGGTSPTVWSGSVEILTEYHKNSGTPVKYGQCWVFAGVFTTVLRCLGISSRTVTNYSSAHDTDVSLTTDVYLDENLEPLGHLNADSIWNFHVWNDCWMARPDLPPGYGGWQAVDATPQETSQGTFRCGPASLAAVRNGQVYLKHDCPFVFAEVNSDKIYWQKNADGTFSQIYSEKKVVGHKISTKAVGSDERSDITHLYKHPEGTEEERIAVETACRYGSKAEAYSSPTAEDISVEVTMNGKGPKMGSDAELTIKLQNSSSEQRTVMLHSQAAVMYYTGVHKATVRKDSTDIDVLPNEEKVLEWSLEYKDYKNQLIDQATLMLTLTGRVKETQQVLAIQYSFRLRTPDLILKPIGKAVVGEKMAVEISFTNPLPQVLKAVIFHVEGLGLQTAHKINYGDIGSHASVSLTEHFVPTLPGSRKLLASLDCKQLTQVHGVTDITVEEKKNTAL</sequence>
<dbReference type="Gene3D" id="3.80.10.10">
    <property type="entry name" value="Ribonuclease Inhibitor"/>
    <property type="match status" value="1"/>
</dbReference>
<accession>A0AAD3N4D2</accession>
<dbReference type="InterPro" id="IPR036238">
    <property type="entry name" value="Transglutaminase_C_sf"/>
</dbReference>
<dbReference type="SUPFAM" id="SSF81296">
    <property type="entry name" value="E set domains"/>
    <property type="match status" value="1"/>
</dbReference>
<comment type="subunit">
    <text evidence="20">Interacts with PLAAT4.</text>
</comment>